<feature type="domain" description="GGDEF" evidence="3">
    <location>
        <begin position="316"/>
        <end position="448"/>
    </location>
</feature>
<dbReference type="InterPro" id="IPR029787">
    <property type="entry name" value="Nucleotide_cyclase"/>
</dbReference>
<keyword evidence="1" id="KW-0812">Transmembrane</keyword>
<evidence type="ECO:0000259" key="3">
    <source>
        <dbReference type="PROSITE" id="PS50887"/>
    </source>
</evidence>
<organism evidence="5 6">
    <name type="scientific">Paracidovorax valerianellae</name>
    <dbReference type="NCBI Taxonomy" id="187868"/>
    <lineage>
        <taxon>Bacteria</taxon>
        <taxon>Pseudomonadati</taxon>
        <taxon>Pseudomonadota</taxon>
        <taxon>Betaproteobacteria</taxon>
        <taxon>Burkholderiales</taxon>
        <taxon>Comamonadaceae</taxon>
        <taxon>Paracidovorax</taxon>
    </lineage>
</organism>
<dbReference type="InterPro" id="IPR035919">
    <property type="entry name" value="EAL_sf"/>
</dbReference>
<evidence type="ECO:0000313" key="6">
    <source>
        <dbReference type="Proteomes" id="UP000198781"/>
    </source>
</evidence>
<dbReference type="SMART" id="SM00267">
    <property type="entry name" value="GGDEF"/>
    <property type="match status" value="1"/>
</dbReference>
<evidence type="ECO:0000256" key="1">
    <source>
        <dbReference type="PROSITE-ProRule" id="PRU00244"/>
    </source>
</evidence>
<keyword evidence="6" id="KW-1185">Reference proteome</keyword>
<dbReference type="EMBL" id="FMZC01000002">
    <property type="protein sequence ID" value="SDC36939.1"/>
    <property type="molecule type" value="Genomic_DNA"/>
</dbReference>
<dbReference type="PROSITE" id="PS50924">
    <property type="entry name" value="MHYT"/>
    <property type="match status" value="1"/>
</dbReference>
<dbReference type="PROSITE" id="PS50883">
    <property type="entry name" value="EAL"/>
    <property type="match status" value="1"/>
</dbReference>
<dbReference type="CDD" id="cd01948">
    <property type="entry name" value="EAL"/>
    <property type="match status" value="1"/>
</dbReference>
<dbReference type="STRING" id="187868.SAMN05192589_10238"/>
<feature type="transmembrane region" description="Helical" evidence="1">
    <location>
        <begin position="118"/>
        <end position="140"/>
    </location>
</feature>
<dbReference type="SMART" id="SM00052">
    <property type="entry name" value="EAL"/>
    <property type="match status" value="1"/>
</dbReference>
<gene>
    <name evidence="5" type="ORF">SAMN05192589_10238</name>
</gene>
<dbReference type="PROSITE" id="PS50887">
    <property type="entry name" value="GGDEF"/>
    <property type="match status" value="1"/>
</dbReference>
<dbReference type="FunFam" id="3.20.20.450:FF:000001">
    <property type="entry name" value="Cyclic di-GMP phosphodiesterase yahA"/>
    <property type="match status" value="1"/>
</dbReference>
<dbReference type="Proteomes" id="UP000198781">
    <property type="component" value="Unassembled WGS sequence"/>
</dbReference>
<dbReference type="NCBIfam" id="TIGR00254">
    <property type="entry name" value="GGDEF"/>
    <property type="match status" value="1"/>
</dbReference>
<feature type="transmembrane region" description="Helical" evidence="1">
    <location>
        <begin position="183"/>
        <end position="207"/>
    </location>
</feature>
<feature type="transmembrane region" description="Helical" evidence="1">
    <location>
        <begin position="146"/>
        <end position="171"/>
    </location>
</feature>
<name>A0A1G6L0Q2_9BURK</name>
<dbReference type="InterPro" id="IPR052155">
    <property type="entry name" value="Biofilm_reg_signaling"/>
</dbReference>
<dbReference type="InterPro" id="IPR001633">
    <property type="entry name" value="EAL_dom"/>
</dbReference>
<dbReference type="CDD" id="cd01949">
    <property type="entry name" value="GGDEF"/>
    <property type="match status" value="1"/>
</dbReference>
<feature type="transmembrane region" description="Helical" evidence="1">
    <location>
        <begin position="20"/>
        <end position="40"/>
    </location>
</feature>
<dbReference type="Pfam" id="PF03707">
    <property type="entry name" value="MHYT"/>
    <property type="match status" value="4"/>
</dbReference>
<dbReference type="SUPFAM" id="SSF55073">
    <property type="entry name" value="Nucleotide cyclase"/>
    <property type="match status" value="1"/>
</dbReference>
<dbReference type="Pfam" id="PF00990">
    <property type="entry name" value="GGDEF"/>
    <property type="match status" value="1"/>
</dbReference>
<proteinExistence type="predicted"/>
<dbReference type="PANTHER" id="PTHR44757:SF2">
    <property type="entry name" value="BIOFILM ARCHITECTURE MAINTENANCE PROTEIN MBAA"/>
    <property type="match status" value="1"/>
</dbReference>
<dbReference type="InterPro" id="IPR043128">
    <property type="entry name" value="Rev_trsase/Diguanyl_cyclase"/>
</dbReference>
<dbReference type="GO" id="GO:0016020">
    <property type="term" value="C:membrane"/>
    <property type="evidence" value="ECO:0007669"/>
    <property type="project" value="UniProtKB-UniRule"/>
</dbReference>
<dbReference type="RefSeq" id="WP_175537649.1">
    <property type="nucleotide sequence ID" value="NZ_FMZC01000002.1"/>
</dbReference>
<dbReference type="Pfam" id="PF00563">
    <property type="entry name" value="EAL"/>
    <property type="match status" value="1"/>
</dbReference>
<protein>
    <submittedName>
        <fullName evidence="5">Diguanylate cyclase/phosphodiesterase</fullName>
    </submittedName>
</protein>
<feature type="transmembrane region" description="Helical" evidence="1">
    <location>
        <begin position="89"/>
        <end position="111"/>
    </location>
</feature>
<dbReference type="Gene3D" id="3.30.70.270">
    <property type="match status" value="1"/>
</dbReference>
<dbReference type="InterPro" id="IPR005330">
    <property type="entry name" value="MHYT_dom"/>
</dbReference>
<feature type="transmembrane region" description="Helical" evidence="1">
    <location>
        <begin position="227"/>
        <end position="248"/>
    </location>
</feature>
<feature type="transmembrane region" description="Helical" evidence="1">
    <location>
        <begin position="52"/>
        <end position="77"/>
    </location>
</feature>
<reference evidence="5 6" key="1">
    <citation type="submission" date="2016-10" db="EMBL/GenBank/DDBJ databases">
        <authorList>
            <person name="de Groot N.N."/>
        </authorList>
    </citation>
    <scope>NUCLEOTIDE SEQUENCE [LARGE SCALE GENOMIC DNA]</scope>
    <source>
        <strain evidence="5 6">DSM 16619</strain>
    </source>
</reference>
<feature type="domain" description="MHYT" evidence="4">
    <location>
        <begin position="17"/>
        <end position="211"/>
    </location>
</feature>
<dbReference type="Gene3D" id="3.20.20.450">
    <property type="entry name" value="EAL domain"/>
    <property type="match status" value="1"/>
</dbReference>
<evidence type="ECO:0000313" key="5">
    <source>
        <dbReference type="EMBL" id="SDC36939.1"/>
    </source>
</evidence>
<feature type="domain" description="EAL" evidence="2">
    <location>
        <begin position="457"/>
        <end position="710"/>
    </location>
</feature>
<sequence>MSSELAHPLTGFLPSHHDPLVVAASFAVAVLASYVTLAVARRVRTSQRHIGLAWWAAGSLVMGTGIWSMHFVGMLAFELPIALGFTGGLTFVSWLSAVAASSVALGMAGLARFRWPQLAMGALAMGVGISAMHYIGMQALHLSIGIVWNAGYVVLSVVVAVLASATALWLFQALQHMHGMRRRLFQAGASLVMGLAICGMHYIGMAAAQFPQGTVCLSANALGGTGLTAMVVIATLVLLISTLFVAILDARLQNTARRLTQSLKDSNAKLHEANAELQKRAFADALTALPNRLLFEDRLIHALLRLERINHHRVVDRLAVLFVDLDGFKPINDSFGHAAGDAILIEAAQRLRAEARESDTVARVGGDEFLLLLEDVGNAADCTVVATRILAAIAQPFQVAGRQVQIGCSIGIVVHPDHGDRDKLVANADAAMYAAKRAGGNGYAMFEPHMGSDATDQLELQNDLRHALARGELSLHYQPKIDGKRGRINGVEALLRWSHPQRGMVSPLVFIGLAERFGLIGQLGNWVIEEACRQMADWARSGLRMRVAINLSVHQLRESGLAERIEHALKFHGLDASQLLCEITESVAMEDTKATQRTFEGLARIGVFLSIDDFGTGYSSLNYLRQLPAQQLKIDRSFVNDLEHEEDARAVVDAVVRLAHALGLRVVAEGVETSGQRDILLAMRCDELQGFFYARPMPADVLLAWAQGDKPEGSADFAPSVLGAIEVAGSLPFDMTQRG</sequence>
<evidence type="ECO:0000259" key="4">
    <source>
        <dbReference type="PROSITE" id="PS50924"/>
    </source>
</evidence>
<dbReference type="SUPFAM" id="SSF141868">
    <property type="entry name" value="EAL domain-like"/>
    <property type="match status" value="1"/>
</dbReference>
<dbReference type="InterPro" id="IPR000160">
    <property type="entry name" value="GGDEF_dom"/>
</dbReference>
<keyword evidence="1" id="KW-1133">Transmembrane helix</keyword>
<keyword evidence="1" id="KW-0472">Membrane</keyword>
<accession>A0A1G6L0Q2</accession>
<dbReference type="AlphaFoldDB" id="A0A1G6L0Q2"/>
<evidence type="ECO:0000259" key="2">
    <source>
        <dbReference type="PROSITE" id="PS50883"/>
    </source>
</evidence>
<dbReference type="PANTHER" id="PTHR44757">
    <property type="entry name" value="DIGUANYLATE CYCLASE DGCP"/>
    <property type="match status" value="1"/>
</dbReference>